<feature type="transmembrane region" description="Helical" evidence="1">
    <location>
        <begin position="179"/>
        <end position="205"/>
    </location>
</feature>
<keyword evidence="1" id="KW-1133">Transmembrane helix</keyword>
<protein>
    <submittedName>
        <fullName evidence="2">Uncharacterized protein</fullName>
    </submittedName>
</protein>
<keyword evidence="1" id="KW-0812">Transmembrane</keyword>
<feature type="transmembrane region" description="Helical" evidence="1">
    <location>
        <begin position="31"/>
        <end position="53"/>
    </location>
</feature>
<dbReference type="EMBL" id="JAHVHU010000002">
    <property type="protein sequence ID" value="MBY5956605.1"/>
    <property type="molecule type" value="Genomic_DNA"/>
</dbReference>
<dbReference type="RefSeq" id="WP_222578130.1">
    <property type="nucleotide sequence ID" value="NZ_JAHVHU010000002.1"/>
</dbReference>
<feature type="transmembrane region" description="Helical" evidence="1">
    <location>
        <begin position="217"/>
        <end position="238"/>
    </location>
</feature>
<name>A0A953HQM3_9BACT</name>
<keyword evidence="1" id="KW-0472">Membrane</keyword>
<dbReference type="AlphaFoldDB" id="A0A953HQM3"/>
<feature type="transmembrane region" description="Helical" evidence="1">
    <location>
        <begin position="331"/>
        <end position="351"/>
    </location>
</feature>
<feature type="transmembrane region" description="Helical" evidence="1">
    <location>
        <begin position="258"/>
        <end position="282"/>
    </location>
</feature>
<keyword evidence="3" id="KW-1185">Reference proteome</keyword>
<feature type="transmembrane region" description="Helical" evidence="1">
    <location>
        <begin position="7"/>
        <end position="25"/>
    </location>
</feature>
<proteinExistence type="predicted"/>
<organism evidence="2 3">
    <name type="scientific">Membranihabitans marinus</name>
    <dbReference type="NCBI Taxonomy" id="1227546"/>
    <lineage>
        <taxon>Bacteria</taxon>
        <taxon>Pseudomonadati</taxon>
        <taxon>Bacteroidota</taxon>
        <taxon>Saprospiria</taxon>
        <taxon>Saprospirales</taxon>
        <taxon>Saprospiraceae</taxon>
        <taxon>Membranihabitans</taxon>
    </lineage>
</organism>
<feature type="transmembrane region" description="Helical" evidence="1">
    <location>
        <begin position="156"/>
        <end position="172"/>
    </location>
</feature>
<evidence type="ECO:0000256" key="1">
    <source>
        <dbReference type="SAM" id="Phobius"/>
    </source>
</evidence>
<accession>A0A953HQM3</accession>
<sequence length="394" mass="45464">MNILIRITFYIVIFTGFLILLNFVKAKYPKASLPFLFFLFFYRIPFSIIYFNFIPGDWISYIARGERATDITQLFGLGTSGVATLTYPFVKIGLETIDIFYLYSFAGYIGVLLFYLIAHRLTNHSDKVKIWGINIFPWILLYPSLHMYTTMAGKDAIVLLGIALVGYSLIFYRLRKKYLLIGLALLLLVRPHIVFVLITSLIVSLLWSGEWGGMKKLILFLITIVVATVSLPLVLSFFRVGDVSLEAVQLAIQRNEGYVSTAGTYVDMTSYPFWLKAFTYLYRPLFFDSPNLLLLEYSAENLLFLFLTFSLVRVSFVYWINKQPRILKFCLVYFVIGTLVLSNGLSVFGLFIRQKTMVFLFLLILIFAFIHYRNQKKSYRIKAAVNQNHPSVHS</sequence>
<evidence type="ECO:0000313" key="2">
    <source>
        <dbReference type="EMBL" id="MBY5956605.1"/>
    </source>
</evidence>
<evidence type="ECO:0000313" key="3">
    <source>
        <dbReference type="Proteomes" id="UP000753961"/>
    </source>
</evidence>
<feature type="transmembrane region" description="Helical" evidence="1">
    <location>
        <begin position="100"/>
        <end position="118"/>
    </location>
</feature>
<feature type="transmembrane region" description="Helical" evidence="1">
    <location>
        <begin position="130"/>
        <end position="150"/>
    </location>
</feature>
<gene>
    <name evidence="2" type="ORF">KUV50_00565</name>
</gene>
<reference evidence="2" key="1">
    <citation type="submission" date="2021-06" db="EMBL/GenBank/DDBJ databases">
        <title>44 bacteria genomes isolated from Dapeng, Shenzhen.</title>
        <authorList>
            <person name="Zheng W."/>
            <person name="Yu S."/>
            <person name="Huang Y."/>
        </authorList>
    </citation>
    <scope>NUCLEOTIDE SEQUENCE</scope>
    <source>
        <strain evidence="2">DP5N28-2</strain>
    </source>
</reference>
<comment type="caution">
    <text evidence="2">The sequence shown here is derived from an EMBL/GenBank/DDBJ whole genome shotgun (WGS) entry which is preliminary data.</text>
</comment>
<dbReference type="Proteomes" id="UP000753961">
    <property type="component" value="Unassembled WGS sequence"/>
</dbReference>
<feature type="transmembrane region" description="Helical" evidence="1">
    <location>
        <begin position="74"/>
        <end position="94"/>
    </location>
</feature>
<feature type="transmembrane region" description="Helical" evidence="1">
    <location>
        <begin position="302"/>
        <end position="319"/>
    </location>
</feature>
<feature type="transmembrane region" description="Helical" evidence="1">
    <location>
        <begin position="357"/>
        <end position="372"/>
    </location>
</feature>